<evidence type="ECO:0000313" key="10">
    <source>
        <dbReference type="Proteomes" id="UP000299367"/>
    </source>
</evidence>
<dbReference type="InterPro" id="IPR012394">
    <property type="entry name" value="Aldehyde_DH_NAD(P)"/>
</dbReference>
<dbReference type="OrthoDB" id="9762913at2"/>
<dbReference type="PIRSF" id="PIRSF036492">
    <property type="entry name" value="ALDH"/>
    <property type="match status" value="1"/>
</dbReference>
<proteinExistence type="inferred from homology"/>
<name>A0A480AF95_9CYAN</name>
<evidence type="ECO:0000256" key="3">
    <source>
        <dbReference type="ARBA" id="ARBA00023027"/>
    </source>
</evidence>
<dbReference type="GO" id="GO:0005737">
    <property type="term" value="C:cytoplasm"/>
    <property type="evidence" value="ECO:0007669"/>
    <property type="project" value="TreeGrafter"/>
</dbReference>
<dbReference type="InterPro" id="IPR016161">
    <property type="entry name" value="Ald_DH/histidinol_DH"/>
</dbReference>
<organism evidence="9 10">
    <name type="scientific">Dolichospermum planctonicum</name>
    <dbReference type="NCBI Taxonomy" id="136072"/>
    <lineage>
        <taxon>Bacteria</taxon>
        <taxon>Bacillati</taxon>
        <taxon>Cyanobacteriota</taxon>
        <taxon>Cyanophyceae</taxon>
        <taxon>Nostocales</taxon>
        <taxon>Aphanizomenonaceae</taxon>
        <taxon>Dolichospermum</taxon>
    </lineage>
</organism>
<dbReference type="PANTHER" id="PTHR43570">
    <property type="entry name" value="ALDEHYDE DEHYDROGENASE"/>
    <property type="match status" value="1"/>
</dbReference>
<keyword evidence="3" id="KW-0520">NAD</keyword>
<dbReference type="GO" id="GO:0006081">
    <property type="term" value="P:aldehyde metabolic process"/>
    <property type="evidence" value="ECO:0007669"/>
    <property type="project" value="InterPro"/>
</dbReference>
<evidence type="ECO:0000256" key="4">
    <source>
        <dbReference type="PIRNR" id="PIRNR036492"/>
    </source>
</evidence>
<evidence type="ECO:0000259" key="8">
    <source>
        <dbReference type="Pfam" id="PF00171"/>
    </source>
</evidence>
<feature type="active site" evidence="5">
    <location>
        <position position="248"/>
    </location>
</feature>
<comment type="similarity">
    <text evidence="1 4 7">Belongs to the aldehyde dehydrogenase family.</text>
</comment>
<dbReference type="CDD" id="cd07136">
    <property type="entry name" value="ALDH_YwdH-P39616"/>
    <property type="match status" value="1"/>
</dbReference>
<evidence type="ECO:0000256" key="7">
    <source>
        <dbReference type="RuleBase" id="RU003345"/>
    </source>
</evidence>
<dbReference type="Gene3D" id="3.40.309.10">
    <property type="entry name" value="Aldehyde Dehydrogenase, Chain A, domain 2"/>
    <property type="match status" value="1"/>
</dbReference>
<protein>
    <recommendedName>
        <fullName evidence="4">Aldehyde dehydrogenase</fullName>
    </recommendedName>
</protein>
<reference evidence="10" key="1">
    <citation type="submission" date="2019-02" db="EMBL/GenBank/DDBJ databases">
        <title>Draft genome sequence of Dolichospermum planctonicum NIES-80.</title>
        <authorList>
            <person name="Yamaguchi H."/>
            <person name="Suzuki S."/>
            <person name="Kawachi M."/>
        </authorList>
    </citation>
    <scope>NUCLEOTIDE SEQUENCE [LARGE SCALE GENOMIC DNA]</scope>
    <source>
        <strain evidence="10">NIES-80</strain>
    </source>
</reference>
<sequence length="461" mass="51325">MLTTELSKPLDIINKQRQFFQTGKTKDVAFRISQLKILKQLVIENKEGIIQALKADLHKPEFESYATEIGVNKEIDYALKHINNWTKPQKAAVPVDLFPYSAKICPEPLGIVLIIGPWNYPFQLIISPLVGAIAAGNCTVIKPSELAPHTSDLISELIQKYFPPEYITVIQGAVETSQQLLAQKFDHIFFTGGTAIGKIVMEAAAKHLTPVTLELGGKSPCIVDHDINLEHTAKRITWGKFINAGQTCIAPDYLLVDQKIKPDLVAALQKCLKEFYGENPATSPDYARIVHQKHFDRLVNLLQSGKIIVGGETKPEELYIAPSLLENVSLEDQVMQEEIFGPILPIIEYTDINEAITLINSRPKPLALYLFSQNKDLQKRILQETSSGGVCIQDTIMQVAVSSLPFGGVGDSGMGSYHGKAGFDTFSHYKSVLQNFLPWDINWRYAPYKGKISLLKWIVGI</sequence>
<dbReference type="PROSITE" id="PS00687">
    <property type="entry name" value="ALDEHYDE_DEHYDR_GLU"/>
    <property type="match status" value="1"/>
</dbReference>
<dbReference type="RefSeq" id="WP_137909219.1">
    <property type="nucleotide sequence ID" value="NZ_BJCF01000052.1"/>
</dbReference>
<dbReference type="GO" id="GO:0004029">
    <property type="term" value="F:aldehyde dehydrogenase (NAD+) activity"/>
    <property type="evidence" value="ECO:0007669"/>
    <property type="project" value="TreeGrafter"/>
</dbReference>
<dbReference type="FunFam" id="3.40.309.10:FF:000003">
    <property type="entry name" value="Aldehyde dehydrogenase"/>
    <property type="match status" value="1"/>
</dbReference>
<dbReference type="PROSITE" id="PS00070">
    <property type="entry name" value="ALDEHYDE_DEHYDR_CYS"/>
    <property type="match status" value="1"/>
</dbReference>
<gene>
    <name evidence="9" type="ORF">NIES80_34990</name>
</gene>
<dbReference type="InterPro" id="IPR016163">
    <property type="entry name" value="Ald_DH_C"/>
</dbReference>
<dbReference type="InterPro" id="IPR029510">
    <property type="entry name" value="Ald_DH_CS_GLU"/>
</dbReference>
<dbReference type="PANTHER" id="PTHR43570:SF16">
    <property type="entry name" value="ALDEHYDE DEHYDROGENASE TYPE III, ISOFORM Q"/>
    <property type="match status" value="1"/>
</dbReference>
<dbReference type="Pfam" id="PF00171">
    <property type="entry name" value="Aldedh"/>
    <property type="match status" value="1"/>
</dbReference>
<dbReference type="FunFam" id="3.40.605.10:FF:000004">
    <property type="entry name" value="Aldehyde dehydrogenase"/>
    <property type="match status" value="1"/>
</dbReference>
<evidence type="ECO:0000313" key="9">
    <source>
        <dbReference type="EMBL" id="GCL43780.1"/>
    </source>
</evidence>
<evidence type="ECO:0000256" key="1">
    <source>
        <dbReference type="ARBA" id="ARBA00009986"/>
    </source>
</evidence>
<feature type="active site" evidence="5 6">
    <location>
        <position position="214"/>
    </location>
</feature>
<evidence type="ECO:0000256" key="2">
    <source>
        <dbReference type="ARBA" id="ARBA00023002"/>
    </source>
</evidence>
<dbReference type="Proteomes" id="UP000299367">
    <property type="component" value="Unassembled WGS sequence"/>
</dbReference>
<dbReference type="InterPro" id="IPR016160">
    <property type="entry name" value="Ald_DH_CS_CYS"/>
</dbReference>
<feature type="domain" description="Aldehyde dehydrogenase" evidence="8">
    <location>
        <begin position="17"/>
        <end position="432"/>
    </location>
</feature>
<dbReference type="AlphaFoldDB" id="A0A480AF95"/>
<dbReference type="EMBL" id="BJCF01000052">
    <property type="protein sequence ID" value="GCL43780.1"/>
    <property type="molecule type" value="Genomic_DNA"/>
</dbReference>
<dbReference type="InterPro" id="IPR015590">
    <property type="entry name" value="Aldehyde_DH_dom"/>
</dbReference>
<comment type="caution">
    <text evidence="9">The sequence shown here is derived from an EMBL/GenBank/DDBJ whole genome shotgun (WGS) entry which is preliminary data.</text>
</comment>
<evidence type="ECO:0000256" key="5">
    <source>
        <dbReference type="PIRSR" id="PIRSR036492-1"/>
    </source>
</evidence>
<dbReference type="Gene3D" id="3.40.605.10">
    <property type="entry name" value="Aldehyde Dehydrogenase, Chain A, domain 1"/>
    <property type="match status" value="1"/>
</dbReference>
<accession>A0A480AF95</accession>
<dbReference type="InterPro" id="IPR016162">
    <property type="entry name" value="Ald_DH_N"/>
</dbReference>
<evidence type="ECO:0000256" key="6">
    <source>
        <dbReference type="PROSITE-ProRule" id="PRU10007"/>
    </source>
</evidence>
<dbReference type="SUPFAM" id="SSF53720">
    <property type="entry name" value="ALDH-like"/>
    <property type="match status" value="1"/>
</dbReference>
<keyword evidence="2 4" id="KW-0560">Oxidoreductase</keyword>